<accession>A0A835FI42</accession>
<proteinExistence type="predicted"/>
<comment type="caution">
    <text evidence="1">The sequence shown here is derived from an EMBL/GenBank/DDBJ whole genome shotgun (WGS) entry which is preliminary data.</text>
</comment>
<protein>
    <submittedName>
        <fullName evidence="1">Uncharacterized protein</fullName>
    </submittedName>
</protein>
<gene>
    <name evidence="1" type="ORF">HU200_010911</name>
</gene>
<name>A0A835FI42_9POAL</name>
<dbReference type="Proteomes" id="UP000636709">
    <property type="component" value="Unassembled WGS sequence"/>
</dbReference>
<evidence type="ECO:0000313" key="1">
    <source>
        <dbReference type="EMBL" id="KAF8757394.1"/>
    </source>
</evidence>
<reference evidence="1" key="1">
    <citation type="submission" date="2020-07" db="EMBL/GenBank/DDBJ databases">
        <title>Genome sequence and genetic diversity analysis of an under-domesticated orphan crop, white fonio (Digitaria exilis).</title>
        <authorList>
            <person name="Bennetzen J.L."/>
            <person name="Chen S."/>
            <person name="Ma X."/>
            <person name="Wang X."/>
            <person name="Yssel A.E.J."/>
            <person name="Chaluvadi S.R."/>
            <person name="Johnson M."/>
            <person name="Gangashetty P."/>
            <person name="Hamidou F."/>
            <person name="Sanogo M.D."/>
            <person name="Zwaenepoel A."/>
            <person name="Wallace J."/>
            <person name="Van De Peer Y."/>
            <person name="Van Deynze A."/>
        </authorList>
    </citation>
    <scope>NUCLEOTIDE SEQUENCE</scope>
    <source>
        <tissue evidence="1">Leaves</tissue>
    </source>
</reference>
<dbReference type="EMBL" id="JACEFO010000773">
    <property type="protein sequence ID" value="KAF8757394.1"/>
    <property type="molecule type" value="Genomic_DNA"/>
</dbReference>
<organism evidence="1 2">
    <name type="scientific">Digitaria exilis</name>
    <dbReference type="NCBI Taxonomy" id="1010633"/>
    <lineage>
        <taxon>Eukaryota</taxon>
        <taxon>Viridiplantae</taxon>
        <taxon>Streptophyta</taxon>
        <taxon>Embryophyta</taxon>
        <taxon>Tracheophyta</taxon>
        <taxon>Spermatophyta</taxon>
        <taxon>Magnoliopsida</taxon>
        <taxon>Liliopsida</taxon>
        <taxon>Poales</taxon>
        <taxon>Poaceae</taxon>
        <taxon>PACMAD clade</taxon>
        <taxon>Panicoideae</taxon>
        <taxon>Panicodae</taxon>
        <taxon>Paniceae</taxon>
        <taxon>Anthephorinae</taxon>
        <taxon>Digitaria</taxon>
    </lineage>
</organism>
<keyword evidence="2" id="KW-1185">Reference proteome</keyword>
<evidence type="ECO:0000313" key="2">
    <source>
        <dbReference type="Proteomes" id="UP000636709"/>
    </source>
</evidence>
<sequence length="73" mass="8535">MVHLKKRQLAPSQQDAKPVIVTKRHQCLSLWMTSLKKQQVAPSQRGTVRLIAPIRHRFSGPKWHSLLKRCYHV</sequence>
<dbReference type="AlphaFoldDB" id="A0A835FI42"/>